<sequence length="195" mass="19986">MAVARADAVVRAPYWAVPVVRGVLALVPAAVITFVQDHSPTLGLFVFGAWALVSGVLIGALSLRFVTDRFAGAIFAINAVVTAVAGILALATPASLSFLVVLVIAWAAVTGILEIVAGLRVRGRSAVSRDWITAGGVTALAALAFLFFPFDAVSIVGLLGAYLVIIGVLLVIGGLSLKWSQAPKPAVAPGTEQQS</sequence>
<dbReference type="OrthoDB" id="5126240at2"/>
<evidence type="ECO:0008006" key="4">
    <source>
        <dbReference type="Google" id="ProtNLM"/>
    </source>
</evidence>
<accession>A0A4P6FAM1</accession>
<dbReference type="KEGG" id="agf:ET445_04255"/>
<feature type="transmembrane region" description="Helical" evidence="1">
    <location>
        <begin position="96"/>
        <end position="119"/>
    </location>
</feature>
<gene>
    <name evidence="2" type="ORF">ET445_04255</name>
</gene>
<keyword evidence="1" id="KW-0472">Membrane</keyword>
<name>A0A4P6FAM1_9MICO</name>
<reference evidence="2 3" key="1">
    <citation type="submission" date="2019-01" db="EMBL/GenBank/DDBJ databases">
        <title>Genome sequencing of strain FW100M-8.</title>
        <authorList>
            <person name="Heo J."/>
            <person name="Kim S.-J."/>
            <person name="Kim J.-S."/>
            <person name="Hong S.-B."/>
            <person name="Kwon S.-W."/>
        </authorList>
    </citation>
    <scope>NUCLEOTIDE SEQUENCE [LARGE SCALE GENOMIC DNA]</scope>
    <source>
        <strain evidence="2 3">FW100M-8</strain>
    </source>
</reference>
<evidence type="ECO:0000313" key="3">
    <source>
        <dbReference type="Proteomes" id="UP000291259"/>
    </source>
</evidence>
<feature type="transmembrane region" description="Helical" evidence="1">
    <location>
        <begin position="41"/>
        <end position="63"/>
    </location>
</feature>
<feature type="transmembrane region" description="Helical" evidence="1">
    <location>
        <begin position="131"/>
        <end position="150"/>
    </location>
</feature>
<keyword evidence="1" id="KW-0812">Transmembrane</keyword>
<dbReference type="AlphaFoldDB" id="A0A4P6FAM1"/>
<keyword evidence="1" id="KW-1133">Transmembrane helix</keyword>
<dbReference type="InterPro" id="IPR005325">
    <property type="entry name" value="DUF308_memb"/>
</dbReference>
<keyword evidence="3" id="KW-1185">Reference proteome</keyword>
<evidence type="ECO:0000313" key="2">
    <source>
        <dbReference type="EMBL" id="QAY72676.1"/>
    </source>
</evidence>
<protein>
    <recommendedName>
        <fullName evidence="4">HdeD family acid-resistance protein</fullName>
    </recommendedName>
</protein>
<dbReference type="Pfam" id="PF03729">
    <property type="entry name" value="DUF308"/>
    <property type="match status" value="1"/>
</dbReference>
<proteinExistence type="predicted"/>
<dbReference type="RefSeq" id="WP_129189131.1">
    <property type="nucleotide sequence ID" value="NZ_CP035491.1"/>
</dbReference>
<evidence type="ECO:0000256" key="1">
    <source>
        <dbReference type="SAM" id="Phobius"/>
    </source>
</evidence>
<feature type="transmembrane region" description="Helical" evidence="1">
    <location>
        <begin position="12"/>
        <end position="35"/>
    </location>
</feature>
<organism evidence="2 3">
    <name type="scientific">Agromyces protaetiae</name>
    <dbReference type="NCBI Taxonomy" id="2509455"/>
    <lineage>
        <taxon>Bacteria</taxon>
        <taxon>Bacillati</taxon>
        <taxon>Actinomycetota</taxon>
        <taxon>Actinomycetes</taxon>
        <taxon>Micrococcales</taxon>
        <taxon>Microbacteriaceae</taxon>
        <taxon>Agromyces</taxon>
    </lineage>
</organism>
<dbReference type="Proteomes" id="UP000291259">
    <property type="component" value="Chromosome"/>
</dbReference>
<dbReference type="EMBL" id="CP035491">
    <property type="protein sequence ID" value="QAY72676.1"/>
    <property type="molecule type" value="Genomic_DNA"/>
</dbReference>
<feature type="transmembrane region" description="Helical" evidence="1">
    <location>
        <begin position="70"/>
        <end position="90"/>
    </location>
</feature>
<feature type="transmembrane region" description="Helical" evidence="1">
    <location>
        <begin position="156"/>
        <end position="177"/>
    </location>
</feature>